<evidence type="ECO:0000313" key="1">
    <source>
        <dbReference type="EMBL" id="QJA87055.1"/>
    </source>
</evidence>
<dbReference type="EMBL" id="MT142679">
    <property type="protein sequence ID" value="QJA87055.1"/>
    <property type="molecule type" value="Genomic_DNA"/>
</dbReference>
<accession>A0A6M3L0U8</accession>
<reference evidence="1" key="1">
    <citation type="submission" date="2020-03" db="EMBL/GenBank/DDBJ databases">
        <title>The deep terrestrial virosphere.</title>
        <authorList>
            <person name="Holmfeldt K."/>
            <person name="Nilsson E."/>
            <person name="Simone D."/>
            <person name="Lopez-Fernandez M."/>
            <person name="Wu X."/>
            <person name="de Brujin I."/>
            <person name="Lundin D."/>
            <person name="Andersson A."/>
            <person name="Bertilsson S."/>
            <person name="Dopson M."/>
        </authorList>
    </citation>
    <scope>NUCLEOTIDE SEQUENCE</scope>
    <source>
        <strain evidence="1">MM415B03056</strain>
    </source>
</reference>
<sequence>MRTNFLTSAKDDLAKAFFDINEIVQGMLKSLDIATDYPREISKVDEEIIELYLKDLQALQRDNFETFIGLSEL</sequence>
<name>A0A6M3L0U8_9ZZZZ</name>
<organism evidence="1">
    <name type="scientific">viral metagenome</name>
    <dbReference type="NCBI Taxonomy" id="1070528"/>
    <lineage>
        <taxon>unclassified sequences</taxon>
        <taxon>metagenomes</taxon>
        <taxon>organismal metagenomes</taxon>
    </lineage>
</organism>
<dbReference type="AlphaFoldDB" id="A0A6M3L0U8"/>
<proteinExistence type="predicted"/>
<protein>
    <submittedName>
        <fullName evidence="1">Uncharacterized protein</fullName>
    </submittedName>
</protein>
<gene>
    <name evidence="1" type="ORF">MM415B03056_0003</name>
</gene>